<accession>A0A8R1DGP0</accession>
<dbReference type="EC" id="3.4.16.-" evidence="2"/>
<reference evidence="3" key="2">
    <citation type="submission" date="2022-06" db="UniProtKB">
        <authorList>
            <consortium name="EnsemblMetazoa"/>
        </authorList>
    </citation>
    <scope>IDENTIFICATION</scope>
    <source>
        <strain evidence="3">DF5081</strain>
    </source>
</reference>
<dbReference type="InterPro" id="IPR029058">
    <property type="entry name" value="AB_hydrolase_fold"/>
</dbReference>
<dbReference type="PRINTS" id="PR00724">
    <property type="entry name" value="CRBOXYPTASEC"/>
</dbReference>
<dbReference type="PANTHER" id="PTHR11802:SF33">
    <property type="entry name" value="SERINE CARBOXYPEPTIDASE CTSA-3.2"/>
    <property type="match status" value="1"/>
</dbReference>
<dbReference type="FunFam" id="3.40.50.1820:FF:000913">
    <property type="entry name" value="Uncharacterized serine carboxypeptidase C08H9.1"/>
    <property type="match status" value="1"/>
</dbReference>
<comment type="similarity">
    <text evidence="1 2">Belongs to the peptidase S10 family.</text>
</comment>
<dbReference type="GO" id="GO:0006508">
    <property type="term" value="P:proteolysis"/>
    <property type="evidence" value="ECO:0007669"/>
    <property type="project" value="UniProtKB-KW"/>
</dbReference>
<dbReference type="Pfam" id="PF00450">
    <property type="entry name" value="Peptidase_S10"/>
    <property type="match status" value="1"/>
</dbReference>
<reference evidence="4" key="1">
    <citation type="submission" date="2010-08" db="EMBL/GenBank/DDBJ databases">
        <authorList>
            <consortium name="Caenorhabditis japonica Sequencing Consortium"/>
            <person name="Wilson R.K."/>
        </authorList>
    </citation>
    <scope>NUCLEOTIDE SEQUENCE [LARGE SCALE GENOMIC DNA]</scope>
    <source>
        <strain evidence="4">DF5081</strain>
    </source>
</reference>
<proteinExistence type="inferred from homology"/>
<dbReference type="EnsemblMetazoa" id="CJA02007b.1">
    <property type="protein sequence ID" value="CJA02007b.1"/>
    <property type="gene ID" value="WBGene00121211"/>
</dbReference>
<name>A0A8R1DGP0_CAEJA</name>
<protein>
    <recommendedName>
        <fullName evidence="2">Carboxypeptidase</fullName>
        <ecNumber evidence="2">3.4.16.-</ecNumber>
    </recommendedName>
</protein>
<organism evidence="3 4">
    <name type="scientific">Caenorhabditis japonica</name>
    <dbReference type="NCBI Taxonomy" id="281687"/>
    <lineage>
        <taxon>Eukaryota</taxon>
        <taxon>Metazoa</taxon>
        <taxon>Ecdysozoa</taxon>
        <taxon>Nematoda</taxon>
        <taxon>Chromadorea</taxon>
        <taxon>Rhabditida</taxon>
        <taxon>Rhabditina</taxon>
        <taxon>Rhabditomorpha</taxon>
        <taxon>Rhabditoidea</taxon>
        <taxon>Rhabditidae</taxon>
        <taxon>Peloderinae</taxon>
        <taxon>Caenorhabditis</taxon>
    </lineage>
</organism>
<dbReference type="InterPro" id="IPR001563">
    <property type="entry name" value="Peptidase_S10"/>
</dbReference>
<dbReference type="PANTHER" id="PTHR11802">
    <property type="entry name" value="SERINE PROTEASE FAMILY S10 SERINE CARBOXYPEPTIDASE"/>
    <property type="match status" value="1"/>
</dbReference>
<evidence type="ECO:0000256" key="2">
    <source>
        <dbReference type="RuleBase" id="RU361156"/>
    </source>
</evidence>
<evidence type="ECO:0000256" key="1">
    <source>
        <dbReference type="ARBA" id="ARBA00009431"/>
    </source>
</evidence>
<dbReference type="Proteomes" id="UP000005237">
    <property type="component" value="Unassembled WGS sequence"/>
</dbReference>
<keyword evidence="2" id="KW-0378">Hydrolase</keyword>
<keyword evidence="4" id="KW-1185">Reference proteome</keyword>
<keyword evidence="2" id="KW-0121">Carboxypeptidase</keyword>
<dbReference type="SUPFAM" id="SSF53474">
    <property type="entry name" value="alpha/beta-Hydrolases"/>
    <property type="match status" value="1"/>
</dbReference>
<keyword evidence="2" id="KW-0645">Protease</keyword>
<evidence type="ECO:0000313" key="3">
    <source>
        <dbReference type="EnsemblMetazoa" id="CJA02007b.1"/>
    </source>
</evidence>
<sequence>MSDYFSRSIRPRLIASNQLPIAALNQRYPPNPGEDVFRKMDTWSWPAKVKLRINHFTNRQMEELILSTAHSPIRLTVYNKFRNRIDIKMDFKQLAKNDEFFEGLEKRRLEEEQKLLDEVARMIVEDIIEQNEERAASLQTQVESRRAASPMARVWRSIALRVTLISLITSAKSALIRSIGDADIFLVLYVECDYLRLPGVIDIPNLKLQSGYLKANENGTQKMFYLFLESRDISSSDAPILIWFNGGPGCSSLSGFFEEFGPFYVNYDGKTLFENPDSWYHKSNILFLESPIGVGFSYDTEHKNFTKANDDLIAQQNFLAVVDFFKKHPYYNKNDFYVAAESYGGVYGPMLSAAIAEAIGKLEFPNEHFKGLIIGNGYMNVKLTTNTMILWSAYHARTSPDDWDEIKAKCKTPGARDVDEYDFTKFMKTKNKMDYSVDNTTECGRLIAPLISQNTEGWEGYDFFNFYQDCYVNFTLPNLTDPVQEALRKAPKIEALLNKYSTDNRASYRCWNDRALTSYLNLNSVKRALKIDASWLERGEKWAVCNSPMYDEYVMTHQDMTPFFERIFDNYRGPAFRILIYSGDVDTACNYLADGYFVRNLARRNNFAKTVKHQPWFYSSNRVIAGYYMRYERTNRLGSKLAVDVVTVKKEQRKALHPLHFTEN</sequence>
<dbReference type="PROSITE" id="PS00131">
    <property type="entry name" value="CARBOXYPEPT_SER_SER"/>
    <property type="match status" value="1"/>
</dbReference>
<evidence type="ECO:0000313" key="4">
    <source>
        <dbReference type="Proteomes" id="UP000005237"/>
    </source>
</evidence>
<dbReference type="Gene3D" id="3.40.50.1820">
    <property type="entry name" value="alpha/beta hydrolase"/>
    <property type="match status" value="1"/>
</dbReference>
<dbReference type="AlphaFoldDB" id="A0A8R1DGP0"/>
<dbReference type="InterPro" id="IPR018202">
    <property type="entry name" value="Ser_caboxypep_ser_AS"/>
</dbReference>
<dbReference type="GO" id="GO:0004185">
    <property type="term" value="F:serine-type carboxypeptidase activity"/>
    <property type="evidence" value="ECO:0007669"/>
    <property type="project" value="UniProtKB-UniRule"/>
</dbReference>